<dbReference type="PANTHER" id="PTHR45648:SF106">
    <property type="entry name" value="ANTHER-SPECIFIC PROLINE-RICH PROTEIN APG"/>
    <property type="match status" value="1"/>
</dbReference>
<feature type="transmembrane region" description="Helical" evidence="4">
    <location>
        <begin position="31"/>
        <end position="51"/>
    </location>
</feature>
<protein>
    <submittedName>
        <fullName evidence="5">Uncharacterized protein</fullName>
    </submittedName>
</protein>
<evidence type="ECO:0000256" key="2">
    <source>
        <dbReference type="ARBA" id="ARBA00022801"/>
    </source>
</evidence>
<dbReference type="Gene3D" id="3.40.50.1110">
    <property type="entry name" value="SGNH hydrolase"/>
    <property type="match status" value="1"/>
</dbReference>
<evidence type="ECO:0000313" key="6">
    <source>
        <dbReference type="Proteomes" id="UP001154282"/>
    </source>
</evidence>
<accession>A0AAV0H401</accession>
<keyword evidence="6" id="KW-1185">Reference proteome</keyword>
<dbReference type="InterPro" id="IPR036514">
    <property type="entry name" value="SGNH_hydro_sf"/>
</dbReference>
<keyword evidence="4" id="KW-0472">Membrane</keyword>
<keyword evidence="4" id="KW-0812">Transmembrane</keyword>
<reference evidence="5" key="1">
    <citation type="submission" date="2022-08" db="EMBL/GenBank/DDBJ databases">
        <authorList>
            <person name="Gutierrez-Valencia J."/>
        </authorList>
    </citation>
    <scope>NUCLEOTIDE SEQUENCE</scope>
</reference>
<evidence type="ECO:0000256" key="4">
    <source>
        <dbReference type="SAM" id="Phobius"/>
    </source>
</evidence>
<comment type="similarity">
    <text evidence="1">Belongs to the 'GDSL' lipolytic enzyme family.</text>
</comment>
<evidence type="ECO:0000256" key="3">
    <source>
        <dbReference type="ARBA" id="ARBA00022963"/>
    </source>
</evidence>
<dbReference type="EMBL" id="CAMGYJ010000002">
    <property type="protein sequence ID" value="CAI0379736.1"/>
    <property type="molecule type" value="Genomic_DNA"/>
</dbReference>
<dbReference type="InterPro" id="IPR001087">
    <property type="entry name" value="GDSL"/>
</dbReference>
<dbReference type="Pfam" id="PF00657">
    <property type="entry name" value="Lipase_GDSL"/>
    <property type="match status" value="1"/>
</dbReference>
<dbReference type="CDD" id="cd01837">
    <property type="entry name" value="SGNH_plant_lipase_like"/>
    <property type="match status" value="1"/>
</dbReference>
<keyword evidence="3" id="KW-0443">Lipid metabolism</keyword>
<keyword evidence="2" id="KW-0378">Hydrolase</keyword>
<keyword evidence="4" id="KW-1133">Transmembrane helix</keyword>
<comment type="caution">
    <text evidence="5">The sequence shown here is derived from an EMBL/GenBank/DDBJ whole genome shotgun (WGS) entry which is preliminary data.</text>
</comment>
<dbReference type="InterPro" id="IPR051058">
    <property type="entry name" value="GDSL_Est/Lipase"/>
</dbReference>
<dbReference type="AlphaFoldDB" id="A0AAV0H401"/>
<dbReference type="PANTHER" id="PTHR45648">
    <property type="entry name" value="GDSL LIPASE/ACYLHYDROLASE FAMILY PROTEIN (AFU_ORTHOLOGUE AFUA_4G14700)"/>
    <property type="match status" value="1"/>
</dbReference>
<evidence type="ECO:0000256" key="1">
    <source>
        <dbReference type="ARBA" id="ARBA00008668"/>
    </source>
</evidence>
<organism evidence="5 6">
    <name type="scientific">Linum tenue</name>
    <dbReference type="NCBI Taxonomy" id="586396"/>
    <lineage>
        <taxon>Eukaryota</taxon>
        <taxon>Viridiplantae</taxon>
        <taxon>Streptophyta</taxon>
        <taxon>Embryophyta</taxon>
        <taxon>Tracheophyta</taxon>
        <taxon>Spermatophyta</taxon>
        <taxon>Magnoliopsida</taxon>
        <taxon>eudicotyledons</taxon>
        <taxon>Gunneridae</taxon>
        <taxon>Pentapetalae</taxon>
        <taxon>rosids</taxon>
        <taxon>fabids</taxon>
        <taxon>Malpighiales</taxon>
        <taxon>Linaceae</taxon>
        <taxon>Linum</taxon>
    </lineage>
</organism>
<dbReference type="GO" id="GO:0016042">
    <property type="term" value="P:lipid catabolic process"/>
    <property type="evidence" value="ECO:0007669"/>
    <property type="project" value="UniProtKB-KW"/>
</dbReference>
<proteinExistence type="inferred from homology"/>
<dbReference type="Proteomes" id="UP001154282">
    <property type="component" value="Unassembled WGS sequence"/>
</dbReference>
<dbReference type="GO" id="GO:0016788">
    <property type="term" value="F:hydrolase activity, acting on ester bonds"/>
    <property type="evidence" value="ECO:0007669"/>
    <property type="project" value="InterPro"/>
</dbReference>
<feature type="transmembrane region" description="Helical" evidence="4">
    <location>
        <begin position="58"/>
        <end position="77"/>
    </location>
</feature>
<name>A0AAV0H401_9ROSI</name>
<dbReference type="SUPFAM" id="SSF52266">
    <property type="entry name" value="SGNH hydrolase"/>
    <property type="match status" value="1"/>
</dbReference>
<evidence type="ECO:0000313" key="5">
    <source>
        <dbReference type="EMBL" id="CAI0379736.1"/>
    </source>
</evidence>
<keyword evidence="3" id="KW-0442">Lipid degradation</keyword>
<dbReference type="InterPro" id="IPR035669">
    <property type="entry name" value="SGNH_plant_lipase-like"/>
</dbReference>
<gene>
    <name evidence="5" type="ORF">LITE_LOCUS2374</name>
</gene>
<sequence length="422" mass="46040">MFTPSSSFSYTNKSLIKSGHPAADGYKKASALSLSSILNLLWLLIGYFCSIGSSQYQMGLPATSLVPLLLVVSSLLMQQGSEGEMVPAVYVFGDSLVDVGNNNHLPVSLAKADFPHNGMDFPTNKPTGRFSNGKNAADWLADKLGLPTSPPYLAVKSKSPSSFITGVSFASGGAGIFDGSDQTLRQSIPMTKQMEYYHSVYQSLIQQMGSSAAQTHLTKSIFAIVIGSNDIFDYSNSSSAWKQSTPPQAFAKLMATALKDHLKQLYLSGARKFVLAGVGPLGCSPRERLKDSANQDCDQDHNSLATFYNQQLKSTLQKLQSEFGKDFSYSYFDTFSMLYNMILNPAPYGFREVKAACCGLGDLRAMVPCIPISSYCSDRRDHVFWDMFHPTEAAAQLLIDAFYDGPTGKYTFPTNIKQLIAV</sequence>